<dbReference type="AlphaFoldDB" id="A0A7H9BG98"/>
<evidence type="ECO:0000256" key="1">
    <source>
        <dbReference type="SAM" id="SignalP"/>
    </source>
</evidence>
<keyword evidence="1" id="KW-0732">Signal</keyword>
<feature type="signal peptide" evidence="1">
    <location>
        <begin position="1"/>
        <end position="17"/>
    </location>
</feature>
<name>A0A7H9BG98_9NEIS</name>
<dbReference type="KEGG" id="chiz:HQ393_01165"/>
<dbReference type="Proteomes" id="UP000509597">
    <property type="component" value="Chromosome"/>
</dbReference>
<keyword evidence="3" id="KW-1185">Reference proteome</keyword>
<gene>
    <name evidence="2" type="ORF">HQ393_01165</name>
</gene>
<evidence type="ECO:0008006" key="4">
    <source>
        <dbReference type="Google" id="ProtNLM"/>
    </source>
</evidence>
<dbReference type="EMBL" id="CP058627">
    <property type="protein sequence ID" value="QLG86961.1"/>
    <property type="molecule type" value="Genomic_DNA"/>
</dbReference>
<evidence type="ECO:0000313" key="2">
    <source>
        <dbReference type="EMBL" id="QLG86961.1"/>
    </source>
</evidence>
<proteinExistence type="predicted"/>
<reference evidence="2 3" key="1">
    <citation type="submission" date="2020-07" db="EMBL/GenBank/DDBJ databases">
        <title>Complete genome sequence of Chitinibacter sp. 2T18.</title>
        <authorList>
            <person name="Bae J.-W."/>
            <person name="Choi J.-W."/>
        </authorList>
    </citation>
    <scope>NUCLEOTIDE SEQUENCE [LARGE SCALE GENOMIC DNA]</scope>
    <source>
        <strain evidence="2 3">2T18</strain>
    </source>
</reference>
<feature type="chain" id="PRO_5028986789" description="DUF3298 domain-containing protein" evidence="1">
    <location>
        <begin position="18"/>
        <end position="370"/>
    </location>
</feature>
<organism evidence="2 3">
    <name type="scientific">Chitinibacter bivalviorum</name>
    <dbReference type="NCBI Taxonomy" id="2739434"/>
    <lineage>
        <taxon>Bacteria</taxon>
        <taxon>Pseudomonadati</taxon>
        <taxon>Pseudomonadota</taxon>
        <taxon>Betaproteobacteria</taxon>
        <taxon>Neisseriales</taxon>
        <taxon>Chitinibacteraceae</taxon>
        <taxon>Chitinibacter</taxon>
    </lineage>
</organism>
<protein>
    <recommendedName>
        <fullName evidence="4">DUF3298 domain-containing protein</fullName>
    </recommendedName>
</protein>
<evidence type="ECO:0000313" key="3">
    <source>
        <dbReference type="Proteomes" id="UP000509597"/>
    </source>
</evidence>
<dbReference type="RefSeq" id="WP_179357047.1">
    <property type="nucleotide sequence ID" value="NZ_CP058627.1"/>
</dbReference>
<sequence length="370" mass="40627">MLRLGLAAALLTHCVYADDAAWQGVWQGQLGAQPITVCLQYRDNSSYGAYYLQGSRATISLRLYGNHAGKVSIPDWIEGDEAGNPRWTLLQLQNGLLTGVWRNDNETRPISLQAVPLRWAKGYETAGICASEGFSQALLSSATLRSKTLALNGQSYRIMTANYPPDSHKNISRIALLGEDELRFRSGRMLKAEMSKAQSEALECDLASLGQYGRLGELTDREEAVLIAPQWLVIKHTQSGDCAGAHPYFDVTYRTINRPSGAEINPWQWLSPIGVELKKGNQSMTAAPTPLLRNLILKAWPPTDAECLQVVKDEERWTVYPDARGLVFTPKLPHAMSACSAEVLMPYAKINKILNADGKAAVASLQANGN</sequence>
<accession>A0A7H9BG98</accession>